<dbReference type="PANTHER" id="PTHR11237">
    <property type="entry name" value="COENZYME Q10 BIOSYNTHESIS PROTEIN 7"/>
    <property type="match status" value="1"/>
</dbReference>
<dbReference type="InterPro" id="IPR011566">
    <property type="entry name" value="Ubq_synth_Coq7"/>
</dbReference>
<name>A0A8J6CE15_DIALT</name>
<sequence>MPARRALRVVAPLGVWRSTGTAAERAARCLRFAPLGTRSLAGAAARPRFDLPRVRRELFECWSRAEAMTERARAPRQAQYCSFTFHDLERAYLADSAAWHWLDGEMSSNIAGETGAVSIYSGALAAIALRGAVGAPLPEVAREFCHEHREAESAHLRLLESVVPASKRTRLLPLWRLAGWGLGFVPTVLGGAPALFRTVEAVETFVEEHYQQQIVPLSAGRHGECAELVRVLSHCCAEEVAHRDDAAARLRDGAPAVAGAAPPPGVAARAWAAVVTLGSRAAAEVARRV</sequence>
<gene>
    <name evidence="1" type="ORF">KFE25_002201</name>
</gene>
<dbReference type="Proteomes" id="UP000751190">
    <property type="component" value="Unassembled WGS sequence"/>
</dbReference>
<evidence type="ECO:0000313" key="2">
    <source>
        <dbReference type="Proteomes" id="UP000751190"/>
    </source>
</evidence>
<dbReference type="OrthoDB" id="275371at2759"/>
<reference evidence="1" key="1">
    <citation type="submission" date="2021-05" db="EMBL/GenBank/DDBJ databases">
        <title>The genome of the haptophyte Pavlova lutheri (Diacronema luteri, Pavlovales) - a model for lipid biosynthesis in eukaryotic algae.</title>
        <authorList>
            <person name="Hulatt C.J."/>
            <person name="Posewitz M.C."/>
        </authorList>
    </citation>
    <scope>NUCLEOTIDE SEQUENCE</scope>
    <source>
        <strain evidence="1">NIVA-4/92</strain>
    </source>
</reference>
<evidence type="ECO:0008006" key="3">
    <source>
        <dbReference type="Google" id="ProtNLM"/>
    </source>
</evidence>
<dbReference type="GO" id="GO:0005743">
    <property type="term" value="C:mitochondrial inner membrane"/>
    <property type="evidence" value="ECO:0007669"/>
    <property type="project" value="TreeGrafter"/>
</dbReference>
<dbReference type="PANTHER" id="PTHR11237:SF4">
    <property type="entry name" value="5-DEMETHOXYUBIQUINONE HYDROXYLASE, MITOCHONDRIAL"/>
    <property type="match status" value="1"/>
</dbReference>
<comment type="caution">
    <text evidence="1">The sequence shown here is derived from an EMBL/GenBank/DDBJ whole genome shotgun (WGS) entry which is preliminary data.</text>
</comment>
<accession>A0A8J6CE15</accession>
<proteinExistence type="predicted"/>
<dbReference type="GO" id="GO:0006744">
    <property type="term" value="P:ubiquinone biosynthetic process"/>
    <property type="evidence" value="ECO:0007669"/>
    <property type="project" value="InterPro"/>
</dbReference>
<keyword evidence="2" id="KW-1185">Reference proteome</keyword>
<dbReference type="AlphaFoldDB" id="A0A8J6CE15"/>
<organism evidence="1 2">
    <name type="scientific">Diacronema lutheri</name>
    <name type="common">Unicellular marine alga</name>
    <name type="synonym">Monochrysis lutheri</name>
    <dbReference type="NCBI Taxonomy" id="2081491"/>
    <lineage>
        <taxon>Eukaryota</taxon>
        <taxon>Haptista</taxon>
        <taxon>Haptophyta</taxon>
        <taxon>Pavlovophyceae</taxon>
        <taxon>Pavlovales</taxon>
        <taxon>Pavlovaceae</taxon>
        <taxon>Diacronema</taxon>
    </lineage>
</organism>
<protein>
    <recommendedName>
        <fullName evidence="3">Ubiquinone biosynthesis protein COQ7</fullName>
    </recommendedName>
</protein>
<dbReference type="EMBL" id="JAGTXO010000008">
    <property type="protein sequence ID" value="KAG8466445.1"/>
    <property type="molecule type" value="Genomic_DNA"/>
</dbReference>
<dbReference type="Pfam" id="PF03232">
    <property type="entry name" value="COQ7"/>
    <property type="match status" value="1"/>
</dbReference>
<dbReference type="OMA" id="ENEMPLF"/>
<dbReference type="GO" id="GO:0008682">
    <property type="term" value="F:3-demethoxyubiquinol 3-hydroxylase activity"/>
    <property type="evidence" value="ECO:0007669"/>
    <property type="project" value="TreeGrafter"/>
</dbReference>
<evidence type="ECO:0000313" key="1">
    <source>
        <dbReference type="EMBL" id="KAG8466445.1"/>
    </source>
</evidence>